<dbReference type="NCBIfam" id="NF033547">
    <property type="entry name" value="transpos_IS1595"/>
    <property type="match status" value="1"/>
</dbReference>
<dbReference type="EMBL" id="CP041334">
    <property type="protein sequence ID" value="QKY72702.1"/>
    <property type="molecule type" value="Genomic_DNA"/>
</dbReference>
<dbReference type="Pfam" id="PF12762">
    <property type="entry name" value="DDE_Tnp_IS1595"/>
    <property type="match status" value="1"/>
</dbReference>
<dbReference type="InterPro" id="IPR024445">
    <property type="entry name" value="Tnp_ISXO2-like"/>
</dbReference>
<accession>A0A859IFE6</accession>
<evidence type="ECO:0000313" key="3">
    <source>
        <dbReference type="Proteomes" id="UP000509790"/>
    </source>
</evidence>
<dbReference type="SMART" id="SM01126">
    <property type="entry name" value="DDE_Tnp_IS1595"/>
    <property type="match status" value="1"/>
</dbReference>
<dbReference type="PANTHER" id="PTHR47163">
    <property type="entry name" value="DDE_TNP_IS1595 DOMAIN-CONTAINING PROTEIN"/>
    <property type="match status" value="1"/>
</dbReference>
<dbReference type="AlphaFoldDB" id="A0A859IFE6"/>
<reference evidence="2 3" key="1">
    <citation type="submission" date="2019-06" db="EMBL/GenBank/DDBJ databases">
        <title>Complete genome sequence of Haemophilus parasuis HPS412.</title>
        <authorList>
            <person name="Yang S."/>
            <person name="Huang C."/>
        </authorList>
    </citation>
    <scope>NUCLEOTIDE SEQUENCE [LARGE SCALE GENOMIC DNA]</scope>
    <source>
        <strain evidence="2 3">HPS412</strain>
    </source>
</reference>
<protein>
    <submittedName>
        <fullName evidence="2">IS1595 family transposase</fullName>
    </submittedName>
</protein>
<gene>
    <name evidence="2" type="ORF">FLK62_05195</name>
</gene>
<evidence type="ECO:0000259" key="1">
    <source>
        <dbReference type="SMART" id="SM01126"/>
    </source>
</evidence>
<evidence type="ECO:0000313" key="2">
    <source>
        <dbReference type="EMBL" id="QKY72702.1"/>
    </source>
</evidence>
<sequence length="206" mass="23917">MHTKNLLEFFVLEVTVRSAANLLEINANSAALFYRKIREVISYNLALEADEVSDGQIELDESYFGGHRKGKRGRGAAGKVAVFSILKRQGKVFTVVVNDTKIRTLMPVISRKIKPDNWVYTDTYHSYDALDVSEFHHERISHSELFTVKQNHINGIENFWSQAKRILRKYNGIDRKSLLLFLKECEFRFNFGTPKEQLKMLRKWCG</sequence>
<dbReference type="PANTHER" id="PTHR47163:SF2">
    <property type="entry name" value="SI:DKEY-17M8.2"/>
    <property type="match status" value="1"/>
</dbReference>
<dbReference type="InterPro" id="IPR053164">
    <property type="entry name" value="IS1016-like_transposase"/>
</dbReference>
<name>A0A859IFE6_GLAPU</name>
<proteinExistence type="predicted"/>
<organism evidence="2 3">
    <name type="scientific">Glaesserella parasuis</name>
    <name type="common">Haemophilus parasuis</name>
    <dbReference type="NCBI Taxonomy" id="738"/>
    <lineage>
        <taxon>Bacteria</taxon>
        <taxon>Pseudomonadati</taxon>
        <taxon>Pseudomonadota</taxon>
        <taxon>Gammaproteobacteria</taxon>
        <taxon>Pasteurellales</taxon>
        <taxon>Pasteurellaceae</taxon>
        <taxon>Glaesserella</taxon>
    </lineage>
</organism>
<feature type="domain" description="ISXO2-like transposase" evidence="1">
    <location>
        <begin position="52"/>
        <end position="190"/>
    </location>
</feature>
<dbReference type="Proteomes" id="UP000509790">
    <property type="component" value="Chromosome"/>
</dbReference>